<keyword evidence="1" id="KW-0472">Membrane</keyword>
<dbReference type="KEGG" id="pms:KNP414_07285"/>
<dbReference type="EMBL" id="CP002869">
    <property type="protein sequence ID" value="AEI45795.1"/>
    <property type="molecule type" value="Genomic_DNA"/>
</dbReference>
<dbReference type="Proteomes" id="UP000006620">
    <property type="component" value="Chromosome"/>
</dbReference>
<sequence>MIQPHLVRVIFLRKARPNDDPKVKEVVKMEPTKNVEIEQKHVERRMDSGMVASTFIKYAAYIVIFFGFLYFLVRYVFPMF</sequence>
<gene>
    <name evidence="2" type="ordered locus">KNP414_07285</name>
</gene>
<evidence type="ECO:0000256" key="1">
    <source>
        <dbReference type="SAM" id="Phobius"/>
    </source>
</evidence>
<dbReference type="HOGENOM" id="CLU_2586398_0_0_9"/>
<evidence type="ECO:0000313" key="2">
    <source>
        <dbReference type="EMBL" id="AEI45795.1"/>
    </source>
</evidence>
<dbReference type="PATRIC" id="fig|1036673.3.peg.6799"/>
<name>F8FP16_PAEMK</name>
<dbReference type="AlphaFoldDB" id="F8FP16"/>
<accession>F8FP16</accession>
<organism evidence="2 3">
    <name type="scientific">Paenibacillus mucilaginosus (strain KNP414)</name>
    <dbReference type="NCBI Taxonomy" id="1036673"/>
    <lineage>
        <taxon>Bacteria</taxon>
        <taxon>Bacillati</taxon>
        <taxon>Bacillota</taxon>
        <taxon>Bacilli</taxon>
        <taxon>Bacillales</taxon>
        <taxon>Paenibacillaceae</taxon>
        <taxon>Paenibacillus</taxon>
    </lineage>
</organism>
<protein>
    <submittedName>
        <fullName evidence="2">Uncharacterized protein</fullName>
    </submittedName>
</protein>
<reference evidence="3" key="1">
    <citation type="submission" date="2011-06" db="EMBL/GenBank/DDBJ databases">
        <title>Complete genome sequence of Paenibacillus mucilaginosus KNP414.</title>
        <authorList>
            <person name="Wang J."/>
            <person name="Hu S."/>
            <person name="Hu X."/>
            <person name="Zhang B."/>
            <person name="Dong D."/>
            <person name="Zhang S."/>
            <person name="Zhao K."/>
            <person name="Wu D."/>
        </authorList>
    </citation>
    <scope>NUCLEOTIDE SEQUENCE [LARGE SCALE GENOMIC DNA]</scope>
    <source>
        <strain evidence="3">KNP414</strain>
    </source>
</reference>
<keyword evidence="1" id="KW-0812">Transmembrane</keyword>
<proteinExistence type="predicted"/>
<evidence type="ECO:0000313" key="3">
    <source>
        <dbReference type="Proteomes" id="UP000006620"/>
    </source>
</evidence>
<reference evidence="2 3" key="2">
    <citation type="journal article" date="2013" name="Genome Announc.">
        <title>Genome Sequence of Growth-Improving Paenibacillus mucilaginosus Strain KNP414.</title>
        <authorList>
            <person name="Lu J.J."/>
            <person name="Wang J.F."/>
            <person name="Hu X.F."/>
        </authorList>
    </citation>
    <scope>NUCLEOTIDE SEQUENCE [LARGE SCALE GENOMIC DNA]</scope>
    <source>
        <strain evidence="2 3">KNP414</strain>
    </source>
</reference>
<keyword evidence="1" id="KW-1133">Transmembrane helix</keyword>
<feature type="transmembrane region" description="Helical" evidence="1">
    <location>
        <begin position="55"/>
        <end position="77"/>
    </location>
</feature>